<dbReference type="EC" id="2.4.1.256" evidence="4"/>
<comment type="function">
    <text evidence="12">Dol-P-Glc:Glc(2)Man(9)GlcNAc(2)-PP-Dol alpha-1,2-glucosyltransferase that operates in the biosynthetic pathway of dolichol-linked oligosaccharides, the glycan precursors employed in protein asparagine (N)-glycosylation. The assembly of dolichol-linked oligosaccharides begins on the cytosolic side of the endoplasmic reticulum membrane and finishes in its lumen. The sequential addition of sugars to dolichol pyrophosphate produces dolichol-linked oligosaccharides containing fourteen sugars, including two GlcNAcs, nine mannoses and three glucoses. Once assembled, the oligosaccharide is transferred from the lipid to nascent proteins by oligosaccharyltransferases. In the lumen of the endoplasmic reticulum, adds the third and last glucose residue from dolichyl phosphate glucose (Dol-P-Glc) onto the lipid-linked oligosaccharide intermediate Glc(2)Man(9)GlcNAc(2)-PP-Dol to produce Glc(3)Man(9)GlcNAc(2)-PP-Dol.</text>
</comment>
<dbReference type="PIRSF" id="PIRSF028810">
    <property type="entry name" value="Alpha1_2_glucosyltferase_Alg10"/>
    <property type="match status" value="1"/>
</dbReference>
<dbReference type="Pfam" id="PF04922">
    <property type="entry name" value="DIE2_ALG10"/>
    <property type="match status" value="1"/>
</dbReference>
<gene>
    <name evidence="15" type="ORF">C0J50_22385</name>
</gene>
<keyword evidence="6" id="KW-0328">Glycosyltransferase</keyword>
<comment type="subcellular location">
    <subcellularLocation>
        <location evidence="1">Endoplasmic reticulum membrane</location>
        <topology evidence="1">Multi-pass membrane protein</topology>
    </subcellularLocation>
</comment>
<evidence type="ECO:0000256" key="1">
    <source>
        <dbReference type="ARBA" id="ARBA00004477"/>
    </source>
</evidence>
<keyword evidence="11 14" id="KW-0472">Membrane</keyword>
<evidence type="ECO:0000256" key="11">
    <source>
        <dbReference type="ARBA" id="ARBA00023136"/>
    </source>
</evidence>
<evidence type="ECO:0000256" key="10">
    <source>
        <dbReference type="ARBA" id="ARBA00022989"/>
    </source>
</evidence>
<comment type="similarity">
    <text evidence="3">Belongs to the ALG10 glucosyltransferase family.</text>
</comment>
<dbReference type="GO" id="GO:0005789">
    <property type="term" value="C:endoplasmic reticulum membrane"/>
    <property type="evidence" value="ECO:0007669"/>
    <property type="project" value="UniProtKB-SubCell"/>
</dbReference>
<evidence type="ECO:0000256" key="5">
    <source>
        <dbReference type="ARBA" id="ARBA00018512"/>
    </source>
</evidence>
<dbReference type="AlphaFoldDB" id="A0AAD5AK67"/>
<proteinExistence type="inferred from homology"/>
<dbReference type="GO" id="GO:0106073">
    <property type="term" value="F:dolichyl pyrophosphate Glc2Man9GlcNAc2 alpha-1,2-glucosyltransferase activity"/>
    <property type="evidence" value="ECO:0007669"/>
    <property type="project" value="UniProtKB-EC"/>
</dbReference>
<keyword evidence="8 14" id="KW-0812">Transmembrane</keyword>
<organism evidence="15 16">
    <name type="scientific">Silurus asotus</name>
    <name type="common">Amur catfish</name>
    <name type="synonym">Parasilurus asotus</name>
    <dbReference type="NCBI Taxonomy" id="30991"/>
    <lineage>
        <taxon>Eukaryota</taxon>
        <taxon>Metazoa</taxon>
        <taxon>Chordata</taxon>
        <taxon>Craniata</taxon>
        <taxon>Vertebrata</taxon>
        <taxon>Euteleostomi</taxon>
        <taxon>Actinopterygii</taxon>
        <taxon>Neopterygii</taxon>
        <taxon>Teleostei</taxon>
        <taxon>Ostariophysi</taxon>
        <taxon>Siluriformes</taxon>
        <taxon>Siluridae</taxon>
        <taxon>Silurus</taxon>
    </lineage>
</organism>
<feature type="non-terminal residue" evidence="15">
    <location>
        <position position="1"/>
    </location>
</feature>
<evidence type="ECO:0000256" key="14">
    <source>
        <dbReference type="SAM" id="Phobius"/>
    </source>
</evidence>
<evidence type="ECO:0000313" key="15">
    <source>
        <dbReference type="EMBL" id="KAI5617796.1"/>
    </source>
</evidence>
<dbReference type="GO" id="GO:0006488">
    <property type="term" value="P:dolichol-linked oligosaccharide biosynthetic process"/>
    <property type="evidence" value="ECO:0007669"/>
    <property type="project" value="InterPro"/>
</dbReference>
<keyword evidence="10 14" id="KW-1133">Transmembrane helix</keyword>
<name>A0AAD5AK67_SILAS</name>
<feature type="transmembrane region" description="Helical" evidence="14">
    <location>
        <begin position="374"/>
        <end position="391"/>
    </location>
</feature>
<comment type="pathway">
    <text evidence="2">Protein modification; protein glycosylation.</text>
</comment>
<feature type="transmembrane region" description="Helical" evidence="14">
    <location>
        <begin position="296"/>
        <end position="318"/>
    </location>
</feature>
<feature type="transmembrane region" description="Helical" evidence="14">
    <location>
        <begin position="93"/>
        <end position="113"/>
    </location>
</feature>
<evidence type="ECO:0000256" key="7">
    <source>
        <dbReference type="ARBA" id="ARBA00022679"/>
    </source>
</evidence>
<feature type="transmembrane region" description="Helical" evidence="14">
    <location>
        <begin position="256"/>
        <end position="276"/>
    </location>
</feature>
<protein>
    <recommendedName>
        <fullName evidence="5">Dol-P-Glc:Glc(2)Man(9)GlcNAc(2)-PP-Dol alpha-1,2-glucosyltransferase</fullName>
        <ecNumber evidence="4">2.4.1.256</ecNumber>
    </recommendedName>
</protein>
<dbReference type="InterPro" id="IPR016900">
    <property type="entry name" value="Alg10"/>
</dbReference>
<feature type="transmembrane region" description="Helical" evidence="14">
    <location>
        <begin position="439"/>
        <end position="462"/>
    </location>
</feature>
<feature type="transmembrane region" description="Helical" evidence="14">
    <location>
        <begin position="398"/>
        <end position="419"/>
    </location>
</feature>
<dbReference type="Proteomes" id="UP001205998">
    <property type="component" value="Unassembled WGS sequence"/>
</dbReference>
<evidence type="ECO:0000256" key="3">
    <source>
        <dbReference type="ARBA" id="ARBA00010600"/>
    </source>
</evidence>
<accession>A0AAD5AK67</accession>
<keyword evidence="9" id="KW-0256">Endoplasmic reticulum</keyword>
<feature type="transmembrane region" description="Helical" evidence="14">
    <location>
        <begin position="66"/>
        <end position="87"/>
    </location>
</feature>
<dbReference type="EMBL" id="MU551697">
    <property type="protein sequence ID" value="KAI5617796.1"/>
    <property type="molecule type" value="Genomic_DNA"/>
</dbReference>
<evidence type="ECO:0000256" key="2">
    <source>
        <dbReference type="ARBA" id="ARBA00004922"/>
    </source>
</evidence>
<evidence type="ECO:0000256" key="9">
    <source>
        <dbReference type="ARBA" id="ARBA00022824"/>
    </source>
</evidence>
<evidence type="ECO:0000313" key="16">
    <source>
        <dbReference type="Proteomes" id="UP001205998"/>
    </source>
</evidence>
<evidence type="ECO:0000256" key="6">
    <source>
        <dbReference type="ARBA" id="ARBA00022676"/>
    </source>
</evidence>
<comment type="caution">
    <text evidence="15">The sequence shown here is derived from an EMBL/GenBank/DDBJ whole genome shotgun (WGS) entry which is preliminary data.</text>
</comment>
<evidence type="ECO:0000256" key="4">
    <source>
        <dbReference type="ARBA" id="ARBA00011967"/>
    </source>
</evidence>
<sequence length="479" mass="56099">MERFEGYIFPVVCSTNFFISCFLFSKITLEQRETYMDEIFHVPQAQKYCEGKFTEWDPMITTLPGLYLLTVGVIKPVVWLMGLTGTAVCSTAMLRFINVLFNCGNLYVLYLLICKIHPKDKVLKIFFYLFLWRRVLSALALSSFPVLYFFTFLYYTDAGSTFFTLFAYLMCLYRCHKAAALLGICAILFRQTNIIWVAFCAGTVVAQKLDEAWRVEQSKKRDEKSTSQISLQFSSVIRLVHFLLRYLTSPINIKNIILATWPYGVVALGFVVFVVLNDGIVVGDRTSHKACLNFPQLFYFFSFTLIFSLPISLCYHRLIRFLQTLRRHPFLFLLITALSLLLVWKFTFVHQYLLADNRHFPFYVWKRILQKHELVRFLLIPAYLFAAWNFMDTLNSKSLFWIAAFCVCLVAATVPQKLLEFRYFILPYLLYRVHVPLSSLPRLMLEFALYSTVNAATIYIFIQKTFQWPDSPAVQRFMW</sequence>
<evidence type="ECO:0000256" key="8">
    <source>
        <dbReference type="ARBA" id="ARBA00022692"/>
    </source>
</evidence>
<dbReference type="PANTHER" id="PTHR12989:SF10">
    <property type="entry name" value="DOL-P-GLC:GLC(2)MAN(9)GLCNAC(2)-PP-DOL ALPHA-1,2-GLUCOSYLTRANSFERASE-RELATED"/>
    <property type="match status" value="1"/>
</dbReference>
<feature type="transmembrane region" description="Helical" evidence="14">
    <location>
        <begin position="125"/>
        <end position="146"/>
    </location>
</feature>
<evidence type="ECO:0000256" key="13">
    <source>
        <dbReference type="ARBA" id="ARBA00048064"/>
    </source>
</evidence>
<evidence type="ECO:0000256" key="12">
    <source>
        <dbReference type="ARBA" id="ARBA00044727"/>
    </source>
</evidence>
<comment type="catalytic activity">
    <reaction evidence="13">
        <text>an alpha-D-Glc-(1-&gt;3)-alpha-D-Glc-(1-&gt;3)-alpha-D-Man-(1-&gt;2)-alpha-D-Man-(1-&gt;2)-alpha-D-Man-(1-&gt;3)-[alpha-D-Man-(1-&gt;2)-alpha-D-Man-(1-&gt;3)-[alpha-D-Man-(1-&gt;2)-alpha-D-Man-(1-&gt;6)]-alpha-D-Man-(1-&gt;6)]-beta-D-Man-(1-&gt;4)-beta-D-GlcNAc-(1-&gt;4)-alpha-D-GlcNAc-diphospho-di-trans,poly-cis-dolichol + a di-trans,poly-cis-dolichyl beta-D-glucosyl phosphate = a alpha-D-Glc-(1-&gt;2)-alpha-D-Glc-(1-&gt;3)-alpha-D-Glc-(1-&gt;3)-alpha-D-Man-(1-&gt;2)-alpha-D-Man-(1-&gt;2)-alpha-D-Man-(1-&gt;3)-[alpha-D-Man-(1-&gt;2)-alpha-D-Man-(1-&gt;3)-[alpha-D-Man-(1-&gt;2)-alpha-D-Man-(1-&gt;6)]-alpha-D-Man-(1-&gt;6)]-beta-D-Man-(1-&gt;4)-beta-D-GlcNAc-(1-&gt;4)-alpha-D-GlcNAc-diphospho-di-trans,poly-cis-dolichol + a di-trans,poly-cis-dolichyl phosphate + H(+)</text>
        <dbReference type="Rhea" id="RHEA:29543"/>
        <dbReference type="Rhea" id="RHEA-COMP:19498"/>
        <dbReference type="Rhea" id="RHEA-COMP:19502"/>
        <dbReference type="Rhea" id="RHEA-COMP:19512"/>
        <dbReference type="Rhea" id="RHEA-COMP:19522"/>
        <dbReference type="ChEBI" id="CHEBI:15378"/>
        <dbReference type="ChEBI" id="CHEBI:57525"/>
        <dbReference type="ChEBI" id="CHEBI:57683"/>
        <dbReference type="ChEBI" id="CHEBI:132522"/>
        <dbReference type="ChEBI" id="CHEBI:132523"/>
        <dbReference type="EC" id="2.4.1.256"/>
    </reaction>
    <physiologicalReaction direction="left-to-right" evidence="13">
        <dbReference type="Rhea" id="RHEA:29544"/>
    </physiologicalReaction>
</comment>
<keyword evidence="7" id="KW-0808">Transferase</keyword>
<reference evidence="15" key="1">
    <citation type="submission" date="2018-07" db="EMBL/GenBank/DDBJ databases">
        <title>Comparative genomics of catfishes provides insights into carnivory and benthic adaptation.</title>
        <authorList>
            <person name="Zhang Y."/>
            <person name="Wang D."/>
            <person name="Peng Z."/>
            <person name="Zheng S."/>
            <person name="Shao F."/>
            <person name="Tao W."/>
        </authorList>
    </citation>
    <scope>NUCLEOTIDE SEQUENCE</scope>
    <source>
        <strain evidence="15">Chongqing</strain>
    </source>
</reference>
<feature type="transmembrane region" description="Helical" evidence="14">
    <location>
        <begin position="6"/>
        <end position="25"/>
    </location>
</feature>
<feature type="transmembrane region" description="Helical" evidence="14">
    <location>
        <begin position="330"/>
        <end position="354"/>
    </location>
</feature>
<dbReference type="PANTHER" id="PTHR12989">
    <property type="entry name" value="ALPHA-1,2-GLUCOSYLTRANSFERASE ALG10"/>
    <property type="match status" value="1"/>
</dbReference>
<keyword evidence="16" id="KW-1185">Reference proteome</keyword>